<keyword evidence="1" id="KW-1133">Transmembrane helix</keyword>
<dbReference type="AlphaFoldDB" id="A0A1E8CKF6"/>
<sequence length="205" mass="21993">MTVFYWQHISAFWAVAATGVMLIGIWLIYRSWRWQKRGGLLPGWALLALSLATWSLAGGTWIGLPIGACALMLLVLAWIALQGQWTTLDRVPSIRSPANAPVGDSTLSSSSTQIPSLPLRVWLRGGARVLVAGPLAAVFALTTGVLLAQLLMAVDADRVFTERLAVTVIWTAGMAWASIATRLLRPTMIMAGSSAAALGLLMLVR</sequence>
<evidence type="ECO:0000256" key="1">
    <source>
        <dbReference type="SAM" id="Phobius"/>
    </source>
</evidence>
<dbReference type="Proteomes" id="UP000175669">
    <property type="component" value="Unassembled WGS sequence"/>
</dbReference>
<organism evidence="2 3">
    <name type="scientific">Pseudohongiella acticola</name>
    <dbReference type="NCBI Taxonomy" id="1524254"/>
    <lineage>
        <taxon>Bacteria</taxon>
        <taxon>Pseudomonadati</taxon>
        <taxon>Pseudomonadota</taxon>
        <taxon>Gammaproteobacteria</taxon>
        <taxon>Pseudomonadales</taxon>
        <taxon>Pseudohongiellaceae</taxon>
        <taxon>Pseudohongiella</taxon>
    </lineage>
</organism>
<dbReference type="EMBL" id="MASR01000001">
    <property type="protein sequence ID" value="OFE12775.1"/>
    <property type="molecule type" value="Genomic_DNA"/>
</dbReference>
<name>A0A1E8CKF6_9GAMM</name>
<feature type="transmembrane region" description="Helical" evidence="1">
    <location>
        <begin position="62"/>
        <end position="81"/>
    </location>
</feature>
<feature type="transmembrane region" description="Helical" evidence="1">
    <location>
        <begin position="129"/>
        <end position="152"/>
    </location>
</feature>
<accession>A0A1E8CKF6</accession>
<feature type="transmembrane region" description="Helical" evidence="1">
    <location>
        <begin position="40"/>
        <end position="56"/>
    </location>
</feature>
<evidence type="ECO:0000313" key="3">
    <source>
        <dbReference type="Proteomes" id="UP000175669"/>
    </source>
</evidence>
<keyword evidence="1" id="KW-0472">Membrane</keyword>
<evidence type="ECO:0000313" key="2">
    <source>
        <dbReference type="EMBL" id="OFE12775.1"/>
    </source>
</evidence>
<comment type="caution">
    <text evidence="2">The sequence shown here is derived from an EMBL/GenBank/DDBJ whole genome shotgun (WGS) entry which is preliminary data.</text>
</comment>
<reference evidence="3" key="1">
    <citation type="submission" date="2016-07" db="EMBL/GenBank/DDBJ databases">
        <authorList>
            <person name="Florea S."/>
            <person name="Webb J.S."/>
            <person name="Jaromczyk J."/>
            <person name="Schardl C.L."/>
        </authorList>
    </citation>
    <scope>NUCLEOTIDE SEQUENCE [LARGE SCALE GENOMIC DNA]</scope>
    <source>
        <strain evidence="3">KCTC 42131</strain>
    </source>
</reference>
<dbReference type="RefSeq" id="WP_070116384.1">
    <property type="nucleotide sequence ID" value="NZ_MASR01000001.1"/>
</dbReference>
<gene>
    <name evidence="2" type="ORF">PHACT_06180</name>
</gene>
<keyword evidence="3" id="KW-1185">Reference proteome</keyword>
<protein>
    <submittedName>
        <fullName evidence="2">Uncharacterized protein</fullName>
    </submittedName>
</protein>
<keyword evidence="1" id="KW-0812">Transmembrane</keyword>
<dbReference type="STRING" id="1524254.PHACT_06180"/>
<proteinExistence type="predicted"/>
<feature type="transmembrane region" description="Helical" evidence="1">
    <location>
        <begin position="6"/>
        <end position="28"/>
    </location>
</feature>